<sequence length="282" mass="31118">MFGTARIPHRSGDAHFAGAREGSFSASARPPLPTYQAQNPFSLLLLLPLPTRVYFLPIFSEHRSLFNGAGERRLPAFYRLRCFGARRVLRSGAESNSGFMSCPVGGTLFSPSGRRAFASRAPVGSKTGLLGYARICSSIAAVRNSITPFAREPLPSVNEPVFTRRDSILRRLEGHPFDRSSSVMGSGHLRELHMLYRVRSFASTSASDMAGSKPVGATEKQVKKDIVKKGKADGEIPDSKILYSLVKYLWLKDSLEFRLRVVMALLLLVGAKVRILVPWEHL</sequence>
<protein>
    <submittedName>
        <fullName evidence="1">Uncharacterized protein</fullName>
    </submittedName>
</protein>
<organism evidence="1 2">
    <name type="scientific">Colocasia esculenta</name>
    <name type="common">Wild taro</name>
    <name type="synonym">Arum esculentum</name>
    <dbReference type="NCBI Taxonomy" id="4460"/>
    <lineage>
        <taxon>Eukaryota</taxon>
        <taxon>Viridiplantae</taxon>
        <taxon>Streptophyta</taxon>
        <taxon>Embryophyta</taxon>
        <taxon>Tracheophyta</taxon>
        <taxon>Spermatophyta</taxon>
        <taxon>Magnoliopsida</taxon>
        <taxon>Liliopsida</taxon>
        <taxon>Araceae</taxon>
        <taxon>Aroideae</taxon>
        <taxon>Colocasieae</taxon>
        <taxon>Colocasia</taxon>
    </lineage>
</organism>
<dbReference type="Proteomes" id="UP000652761">
    <property type="component" value="Unassembled WGS sequence"/>
</dbReference>
<proteinExistence type="predicted"/>
<dbReference type="EMBL" id="NMUH01001286">
    <property type="protein sequence ID" value="MQL90924.1"/>
    <property type="molecule type" value="Genomic_DNA"/>
</dbReference>
<accession>A0A843VBP2</accession>
<comment type="caution">
    <text evidence="1">The sequence shown here is derived from an EMBL/GenBank/DDBJ whole genome shotgun (WGS) entry which is preliminary data.</text>
</comment>
<name>A0A843VBP2_COLES</name>
<gene>
    <name evidence="1" type="ORF">Taro_023540</name>
</gene>
<reference evidence="1" key="1">
    <citation type="submission" date="2017-07" db="EMBL/GenBank/DDBJ databases">
        <title>Taro Niue Genome Assembly and Annotation.</title>
        <authorList>
            <person name="Atibalentja N."/>
            <person name="Keating K."/>
            <person name="Fields C.J."/>
        </authorList>
    </citation>
    <scope>NUCLEOTIDE SEQUENCE</scope>
    <source>
        <strain evidence="1">Niue_2</strain>
        <tissue evidence="1">Leaf</tissue>
    </source>
</reference>
<dbReference type="AlphaFoldDB" id="A0A843VBP2"/>
<evidence type="ECO:0000313" key="1">
    <source>
        <dbReference type="EMBL" id="MQL90924.1"/>
    </source>
</evidence>
<evidence type="ECO:0000313" key="2">
    <source>
        <dbReference type="Proteomes" id="UP000652761"/>
    </source>
</evidence>
<keyword evidence="2" id="KW-1185">Reference proteome</keyword>